<keyword evidence="8 16" id="KW-1133">Transmembrane helix</keyword>
<keyword evidence="7" id="KW-0029">Amino-acid transport</keyword>
<keyword evidence="13" id="KW-0458">Lysosome</keyword>
<dbReference type="InterPro" id="IPR013057">
    <property type="entry name" value="AA_transpt_TM"/>
</dbReference>
<feature type="transmembrane region" description="Helical" evidence="16">
    <location>
        <begin position="197"/>
        <end position="220"/>
    </location>
</feature>
<evidence type="ECO:0000256" key="7">
    <source>
        <dbReference type="ARBA" id="ARBA00022970"/>
    </source>
</evidence>
<gene>
    <name evidence="18" type="ORF">NP493_483g00013</name>
</gene>
<dbReference type="GO" id="GO:0046872">
    <property type="term" value="F:metal ion binding"/>
    <property type="evidence" value="ECO:0007669"/>
    <property type="project" value="UniProtKB-KW"/>
</dbReference>
<accession>A0AAD9KY58</accession>
<dbReference type="GO" id="GO:0031902">
    <property type="term" value="C:late endosome membrane"/>
    <property type="evidence" value="ECO:0007669"/>
    <property type="project" value="UniProtKB-SubCell"/>
</dbReference>
<keyword evidence="9" id="KW-0915">Sodium</keyword>
<evidence type="ECO:0000256" key="8">
    <source>
        <dbReference type="ARBA" id="ARBA00022989"/>
    </source>
</evidence>
<dbReference type="Pfam" id="PF01490">
    <property type="entry name" value="Aa_trans"/>
    <property type="match status" value="2"/>
</dbReference>
<evidence type="ECO:0000256" key="16">
    <source>
        <dbReference type="SAM" id="Phobius"/>
    </source>
</evidence>
<feature type="transmembrane region" description="Helical" evidence="16">
    <location>
        <begin position="116"/>
        <end position="137"/>
    </location>
</feature>
<keyword evidence="10 16" id="KW-0472">Membrane</keyword>
<evidence type="ECO:0000256" key="3">
    <source>
        <dbReference type="ARBA" id="ARBA00022448"/>
    </source>
</evidence>
<keyword evidence="5" id="KW-0479">Metal-binding</keyword>
<dbReference type="PANTHER" id="PTHR22950">
    <property type="entry name" value="AMINO ACID TRANSPORTER"/>
    <property type="match status" value="1"/>
</dbReference>
<feature type="transmembrane region" description="Helical" evidence="16">
    <location>
        <begin position="513"/>
        <end position="536"/>
    </location>
</feature>
<feature type="domain" description="Amino acid transporter transmembrane" evidence="17">
    <location>
        <begin position="306"/>
        <end position="565"/>
    </location>
</feature>
<feature type="transmembrane region" description="Helical" evidence="16">
    <location>
        <begin position="490"/>
        <end position="507"/>
    </location>
</feature>
<evidence type="ECO:0000256" key="10">
    <source>
        <dbReference type="ARBA" id="ARBA00023136"/>
    </source>
</evidence>
<feature type="domain" description="Amino acid transporter transmembrane" evidence="17">
    <location>
        <begin position="113"/>
        <end position="233"/>
    </location>
</feature>
<keyword evidence="11" id="KW-1015">Disulfide bond</keyword>
<reference evidence="18" key="1">
    <citation type="journal article" date="2023" name="Mol. Biol. Evol.">
        <title>Third-Generation Sequencing Reveals the Adaptive Role of the Epigenome in Three Deep-Sea Polychaetes.</title>
        <authorList>
            <person name="Perez M."/>
            <person name="Aroh O."/>
            <person name="Sun Y."/>
            <person name="Lan Y."/>
            <person name="Juniper S.K."/>
            <person name="Young C.R."/>
            <person name="Angers B."/>
            <person name="Qian P.Y."/>
        </authorList>
    </citation>
    <scope>NUCLEOTIDE SEQUENCE</scope>
    <source>
        <strain evidence="18">R07B-5</strain>
    </source>
</reference>
<feature type="transmembrane region" description="Helical" evidence="16">
    <location>
        <begin position="143"/>
        <end position="162"/>
    </location>
</feature>
<evidence type="ECO:0000256" key="9">
    <source>
        <dbReference type="ARBA" id="ARBA00023053"/>
    </source>
</evidence>
<protein>
    <recommendedName>
        <fullName evidence="17">Amino acid transporter transmembrane domain-containing protein</fullName>
    </recommendedName>
</protein>
<evidence type="ECO:0000256" key="12">
    <source>
        <dbReference type="ARBA" id="ARBA00023180"/>
    </source>
</evidence>
<evidence type="ECO:0000256" key="4">
    <source>
        <dbReference type="ARBA" id="ARBA00022692"/>
    </source>
</evidence>
<dbReference type="AlphaFoldDB" id="A0AAD9KY58"/>
<feature type="transmembrane region" description="Helical" evidence="16">
    <location>
        <begin position="296"/>
        <end position="317"/>
    </location>
</feature>
<keyword evidence="3" id="KW-0813">Transport</keyword>
<keyword evidence="19" id="KW-1185">Reference proteome</keyword>
<feature type="compositionally biased region" description="Basic and acidic residues" evidence="15">
    <location>
        <begin position="11"/>
        <end position="23"/>
    </location>
</feature>
<comment type="subcellular location">
    <subcellularLocation>
        <location evidence="1">Late endosome membrane</location>
        <topology evidence="1">Multi-pass membrane protein</topology>
    </subcellularLocation>
    <subcellularLocation>
        <location evidence="2">Lysosome membrane</location>
        <topology evidence="2">Multi-pass membrane protein</topology>
    </subcellularLocation>
</comment>
<dbReference type="Proteomes" id="UP001209878">
    <property type="component" value="Unassembled WGS sequence"/>
</dbReference>
<evidence type="ECO:0000313" key="18">
    <source>
        <dbReference type="EMBL" id="KAK2179551.1"/>
    </source>
</evidence>
<feature type="transmembrane region" description="Helical" evidence="16">
    <location>
        <begin position="329"/>
        <end position="350"/>
    </location>
</feature>
<feature type="transmembrane region" description="Helical" evidence="16">
    <location>
        <begin position="370"/>
        <end position="391"/>
    </location>
</feature>
<comment type="caution">
    <text evidence="18">The sequence shown here is derived from an EMBL/GenBank/DDBJ whole genome shotgun (WGS) entry which is preliminary data.</text>
</comment>
<evidence type="ECO:0000313" key="19">
    <source>
        <dbReference type="Proteomes" id="UP001209878"/>
    </source>
</evidence>
<name>A0AAD9KY58_RIDPI</name>
<feature type="transmembrane region" description="Helical" evidence="16">
    <location>
        <begin position="548"/>
        <end position="569"/>
    </location>
</feature>
<dbReference type="GO" id="GO:0005765">
    <property type="term" value="C:lysosomal membrane"/>
    <property type="evidence" value="ECO:0007669"/>
    <property type="project" value="UniProtKB-SubCell"/>
</dbReference>
<keyword evidence="12" id="KW-0325">Glycoprotein</keyword>
<evidence type="ECO:0000256" key="13">
    <source>
        <dbReference type="ARBA" id="ARBA00023228"/>
    </source>
</evidence>
<keyword evidence="6" id="KW-0967">Endosome</keyword>
<evidence type="ECO:0000256" key="5">
    <source>
        <dbReference type="ARBA" id="ARBA00022723"/>
    </source>
</evidence>
<sequence>MMADAGNSADEAEHSRLLPDAPRRNVDSHLLDISPIVHETDDSITIRRPVHYQSIINNGQQPVLGNRAQATVNRYKYYTKLASHSGSTMLMPNHVVPSEYFLVLPVKQADGTQSSLVTIFSIWNTMVGTSLLSMPWALERCGFASGIVILLVMFALTLYTAWRVLQSPQSIDSSVGALEFSDVCNFYLGRWGDYTSVLFSLLTLLGAAIVYWVLMSNFLFHTVKFVYDDVNKNTNITLPADVSNMSYDAYCPNPPTDGFRNRSTFDLDLYLTSDWYSLGEEERNETNSSKTLFTTLWSQTHTVPFFLLLVLGPLVSLKSPTFFTKFNALGTVSVMYIMVFVAVKASHWGLHLDFDPADYNMYIPEFQWTFPALTGTLSLAFFIHNCVLSIVKNQRHPEHNSRDLSIAYVCVAFTYLFIAVVFYSCFPLPKACIEDNLLNNFRSGDVMAFASRLFLFFQMVTVFPLILYIFRIQLLSALCGSIYPSWKHVLALNVGVLSVCVLFAIFMPQIGVIIRFSGALCGFAYVFTLPCIIYVLSLKRKGQLTWPVLIFHSIIIVFGGANFIAQFLILGKT</sequence>
<evidence type="ECO:0000256" key="11">
    <source>
        <dbReference type="ARBA" id="ARBA00023157"/>
    </source>
</evidence>
<evidence type="ECO:0000256" key="6">
    <source>
        <dbReference type="ARBA" id="ARBA00022753"/>
    </source>
</evidence>
<dbReference type="EMBL" id="JAODUO010000483">
    <property type="protein sequence ID" value="KAK2179551.1"/>
    <property type="molecule type" value="Genomic_DNA"/>
</dbReference>
<feature type="region of interest" description="Disordered" evidence="15">
    <location>
        <begin position="1"/>
        <end position="23"/>
    </location>
</feature>
<dbReference type="GO" id="GO:0015179">
    <property type="term" value="F:L-amino acid transmembrane transporter activity"/>
    <property type="evidence" value="ECO:0007669"/>
    <property type="project" value="TreeGrafter"/>
</dbReference>
<evidence type="ECO:0000256" key="14">
    <source>
        <dbReference type="ARBA" id="ARBA00038442"/>
    </source>
</evidence>
<evidence type="ECO:0000256" key="2">
    <source>
        <dbReference type="ARBA" id="ARBA00004155"/>
    </source>
</evidence>
<evidence type="ECO:0000256" key="1">
    <source>
        <dbReference type="ARBA" id="ARBA00004107"/>
    </source>
</evidence>
<feature type="transmembrane region" description="Helical" evidence="16">
    <location>
        <begin position="403"/>
        <end position="426"/>
    </location>
</feature>
<evidence type="ECO:0000259" key="17">
    <source>
        <dbReference type="Pfam" id="PF01490"/>
    </source>
</evidence>
<keyword evidence="4 16" id="KW-0812">Transmembrane</keyword>
<evidence type="ECO:0000256" key="15">
    <source>
        <dbReference type="SAM" id="MobiDB-lite"/>
    </source>
</evidence>
<organism evidence="18 19">
    <name type="scientific">Ridgeia piscesae</name>
    <name type="common">Tubeworm</name>
    <dbReference type="NCBI Taxonomy" id="27915"/>
    <lineage>
        <taxon>Eukaryota</taxon>
        <taxon>Metazoa</taxon>
        <taxon>Spiralia</taxon>
        <taxon>Lophotrochozoa</taxon>
        <taxon>Annelida</taxon>
        <taxon>Polychaeta</taxon>
        <taxon>Sedentaria</taxon>
        <taxon>Canalipalpata</taxon>
        <taxon>Sabellida</taxon>
        <taxon>Siboglinidae</taxon>
        <taxon>Ridgeia</taxon>
    </lineage>
</organism>
<proteinExistence type="inferred from homology"/>
<comment type="similarity">
    <text evidence="14">Belongs to the amino acid/polyamine transporter 2 family. SLC38A9 subfamily.</text>
</comment>
<dbReference type="PANTHER" id="PTHR22950:SF244">
    <property type="entry name" value="NEUTRAL AMINO ACID TRANSPORTER 9"/>
    <property type="match status" value="1"/>
</dbReference>
<feature type="transmembrane region" description="Helical" evidence="16">
    <location>
        <begin position="446"/>
        <end position="470"/>
    </location>
</feature>